<dbReference type="EMBL" id="CM055738">
    <property type="protein sequence ID" value="KAJ8005216.1"/>
    <property type="molecule type" value="Genomic_DNA"/>
</dbReference>
<dbReference type="Proteomes" id="UP001157502">
    <property type="component" value="Chromosome 11"/>
</dbReference>
<sequence>MKPLKKQGGRSPHSTRTKRGRKSGAIETPPERDNRNKVKKENQDGQPLTTPPSPIPQKQSTHTSDGCQREPIRDSETAKKEGPKEPLPPRQHKDGGKPEDN</sequence>
<name>A0ACC2GNJ4_DALPE</name>
<comment type="caution">
    <text evidence="1">The sequence shown here is derived from an EMBL/GenBank/DDBJ whole genome shotgun (WGS) entry which is preliminary data.</text>
</comment>
<evidence type="ECO:0000313" key="1">
    <source>
        <dbReference type="EMBL" id="KAJ8005216.1"/>
    </source>
</evidence>
<keyword evidence="2" id="KW-1185">Reference proteome</keyword>
<protein>
    <submittedName>
        <fullName evidence="1">Uncharacterized protein</fullName>
    </submittedName>
</protein>
<gene>
    <name evidence="1" type="ORF">DPEC_G00144330</name>
</gene>
<feature type="non-terminal residue" evidence="1">
    <location>
        <position position="101"/>
    </location>
</feature>
<reference evidence="1" key="1">
    <citation type="submission" date="2021-05" db="EMBL/GenBank/DDBJ databases">
        <authorList>
            <person name="Pan Q."/>
            <person name="Jouanno E."/>
            <person name="Zahm M."/>
            <person name="Klopp C."/>
            <person name="Cabau C."/>
            <person name="Louis A."/>
            <person name="Berthelot C."/>
            <person name="Parey E."/>
            <person name="Roest Crollius H."/>
            <person name="Montfort J."/>
            <person name="Robinson-Rechavi M."/>
            <person name="Bouchez O."/>
            <person name="Lampietro C."/>
            <person name="Lopez Roques C."/>
            <person name="Donnadieu C."/>
            <person name="Postlethwait J."/>
            <person name="Bobe J."/>
            <person name="Dillon D."/>
            <person name="Chandos A."/>
            <person name="von Hippel F."/>
            <person name="Guiguen Y."/>
        </authorList>
    </citation>
    <scope>NUCLEOTIDE SEQUENCE</scope>
    <source>
        <strain evidence="1">YG-Jan2019</strain>
    </source>
</reference>
<evidence type="ECO:0000313" key="2">
    <source>
        <dbReference type="Proteomes" id="UP001157502"/>
    </source>
</evidence>
<proteinExistence type="predicted"/>
<accession>A0ACC2GNJ4</accession>
<organism evidence="1 2">
    <name type="scientific">Dallia pectoralis</name>
    <name type="common">Alaska blackfish</name>
    <dbReference type="NCBI Taxonomy" id="75939"/>
    <lineage>
        <taxon>Eukaryota</taxon>
        <taxon>Metazoa</taxon>
        <taxon>Chordata</taxon>
        <taxon>Craniata</taxon>
        <taxon>Vertebrata</taxon>
        <taxon>Euteleostomi</taxon>
        <taxon>Actinopterygii</taxon>
        <taxon>Neopterygii</taxon>
        <taxon>Teleostei</taxon>
        <taxon>Protacanthopterygii</taxon>
        <taxon>Esociformes</taxon>
        <taxon>Umbridae</taxon>
        <taxon>Dallia</taxon>
    </lineage>
</organism>